<name>A0A974NIS5_PERPY</name>
<dbReference type="PANTHER" id="PTHR21599">
    <property type="entry name" value="GLYCERATE KINASE"/>
    <property type="match status" value="1"/>
</dbReference>
<dbReference type="InterPro" id="IPR018193">
    <property type="entry name" value="Glyc_kinase_flavodox-like_fold"/>
</dbReference>
<dbReference type="EMBL" id="CP068053">
    <property type="protein sequence ID" value="QQS98579.1"/>
    <property type="molecule type" value="Genomic_DNA"/>
</dbReference>
<keyword evidence="6" id="KW-1185">Reference proteome</keyword>
<dbReference type="GO" id="GO:0031388">
    <property type="term" value="P:organic acid phosphorylation"/>
    <property type="evidence" value="ECO:0007669"/>
    <property type="project" value="UniProtKB-UniRule"/>
</dbReference>
<dbReference type="NCBIfam" id="TIGR00045">
    <property type="entry name" value="glycerate kinase"/>
    <property type="match status" value="1"/>
</dbReference>
<comment type="similarity">
    <text evidence="1 4">Belongs to the glycerate kinase type-1 family.</text>
</comment>
<dbReference type="Proteomes" id="UP000595254">
    <property type="component" value="Chromosome"/>
</dbReference>
<reference evidence="5 6" key="1">
    <citation type="submission" date="2021-01" db="EMBL/GenBank/DDBJ databases">
        <title>FDA dAtabase for Regulatory Grade micrObial Sequences (FDA-ARGOS): Supporting development and validation of Infectious Disease Dx tests.</title>
        <authorList>
            <person name="Nelson B."/>
            <person name="Plummer A."/>
            <person name="Tallon L."/>
            <person name="Sadzewicz L."/>
            <person name="Zhao X."/>
            <person name="Boylan J."/>
            <person name="Ott S."/>
            <person name="Bowen H."/>
            <person name="Vavikolanu K."/>
            <person name="Mehta A."/>
            <person name="Aluvathingal J."/>
            <person name="Nadendla S."/>
            <person name="Myers T."/>
            <person name="Yan Y."/>
            <person name="Sichtig H."/>
        </authorList>
    </citation>
    <scope>NUCLEOTIDE SEQUENCE [LARGE SCALE GENOMIC DNA]</scope>
    <source>
        <strain evidence="5 6">FDAARGOS_1161</strain>
    </source>
</reference>
<evidence type="ECO:0000256" key="4">
    <source>
        <dbReference type="PIRNR" id="PIRNR006078"/>
    </source>
</evidence>
<dbReference type="PIRSF" id="PIRSF006078">
    <property type="entry name" value="GlxK"/>
    <property type="match status" value="1"/>
</dbReference>
<dbReference type="InterPro" id="IPR036129">
    <property type="entry name" value="Glycerate_kinase_sf"/>
</dbReference>
<evidence type="ECO:0000256" key="1">
    <source>
        <dbReference type="ARBA" id="ARBA00006284"/>
    </source>
</evidence>
<evidence type="ECO:0000256" key="3">
    <source>
        <dbReference type="ARBA" id="ARBA00022777"/>
    </source>
</evidence>
<organism evidence="5 6">
    <name type="scientific">Peribacillus psychrosaccharolyticus</name>
    <name type="common">Bacillus psychrosaccharolyticus</name>
    <dbReference type="NCBI Taxonomy" id="1407"/>
    <lineage>
        <taxon>Bacteria</taxon>
        <taxon>Bacillati</taxon>
        <taxon>Bacillota</taxon>
        <taxon>Bacilli</taxon>
        <taxon>Bacillales</taxon>
        <taxon>Bacillaceae</taxon>
        <taxon>Peribacillus</taxon>
    </lineage>
</organism>
<protein>
    <submittedName>
        <fullName evidence="5">Glycerate kinase</fullName>
    </submittedName>
</protein>
<dbReference type="AlphaFoldDB" id="A0A974NIS5"/>
<sequence length="382" mass="40313">MKIVIAPDSFKGSISSMDAALSIERGILHAYPQAETVLVPVADGGEGTMENLVAATGGHKTKVHVIDPLKKPFEAEFGVLGDQQTCIIEIAAASGLNLVSIGERNPLKATTYGTGQLIKAALDEGYRNFILALGGSATNDGGAGMLQALGVELKNSAGKELDVGGGELGQLQQLSTENFDPRIEESQFTIASDVENPFVGPTGATYVFGPQKGATEAMVKVLDANLLHFANKIEEKMGVRLHDSPGAGAAGGIGGAFQAFFPSTLRRGVDVVVEYARLEEQLENADLVITGEGQVDFQTAYGKTPMGVAQSAKAKNIPTIILAGSYEGKIDSLYQYGVIGVYSVMNKPMTLDQAMKDASLLLEKTAEQVCRTYFFNRAGDSL</sequence>
<evidence type="ECO:0000313" key="6">
    <source>
        <dbReference type="Proteomes" id="UP000595254"/>
    </source>
</evidence>
<dbReference type="RefSeq" id="WP_040372349.1">
    <property type="nucleotide sequence ID" value="NZ_CP068053.1"/>
</dbReference>
<dbReference type="KEGG" id="ppsr:I6J18_12535"/>
<dbReference type="Gene3D" id="3.90.1510.10">
    <property type="entry name" value="Glycerate kinase, domain 2"/>
    <property type="match status" value="1"/>
</dbReference>
<evidence type="ECO:0000256" key="2">
    <source>
        <dbReference type="ARBA" id="ARBA00022679"/>
    </source>
</evidence>
<keyword evidence="3 4" id="KW-0418">Kinase</keyword>
<dbReference type="PANTHER" id="PTHR21599:SF0">
    <property type="entry name" value="GLYCERATE KINASE"/>
    <property type="match status" value="1"/>
</dbReference>
<dbReference type="InterPro" id="IPR004381">
    <property type="entry name" value="Glycerate_kinase"/>
</dbReference>
<dbReference type="SUPFAM" id="SSF110738">
    <property type="entry name" value="Glycerate kinase I"/>
    <property type="match status" value="1"/>
</dbReference>
<dbReference type="InterPro" id="IPR018197">
    <property type="entry name" value="Glycerate_kinase_RE-like"/>
</dbReference>
<proteinExistence type="inferred from homology"/>
<dbReference type="GO" id="GO:0008887">
    <property type="term" value="F:glycerate kinase activity"/>
    <property type="evidence" value="ECO:0007669"/>
    <property type="project" value="UniProtKB-UniRule"/>
</dbReference>
<gene>
    <name evidence="5" type="ORF">I6J18_12535</name>
</gene>
<dbReference type="Pfam" id="PF02595">
    <property type="entry name" value="Gly_kinase"/>
    <property type="match status" value="1"/>
</dbReference>
<keyword evidence="2 4" id="KW-0808">Transferase</keyword>
<evidence type="ECO:0000313" key="5">
    <source>
        <dbReference type="EMBL" id="QQS98579.1"/>
    </source>
</evidence>
<dbReference type="Gene3D" id="3.40.50.10350">
    <property type="entry name" value="Glycerate kinase, domain 1"/>
    <property type="match status" value="1"/>
</dbReference>
<accession>A0A974NIS5</accession>